<feature type="region of interest" description="Disordered" evidence="1">
    <location>
        <begin position="1"/>
        <end position="39"/>
    </location>
</feature>
<name>L9JAN7_TUPCH</name>
<reference evidence="3" key="2">
    <citation type="journal article" date="2013" name="Nat. Commun.">
        <title>Genome of the Chinese tree shrew.</title>
        <authorList>
            <person name="Fan Y."/>
            <person name="Huang Z.Y."/>
            <person name="Cao C.C."/>
            <person name="Chen C.S."/>
            <person name="Chen Y.X."/>
            <person name="Fan D.D."/>
            <person name="He J."/>
            <person name="Hou H.L."/>
            <person name="Hu L."/>
            <person name="Hu X.T."/>
            <person name="Jiang X.T."/>
            <person name="Lai R."/>
            <person name="Lang Y.S."/>
            <person name="Liang B."/>
            <person name="Liao S.G."/>
            <person name="Mu D."/>
            <person name="Ma Y.Y."/>
            <person name="Niu Y.Y."/>
            <person name="Sun X.Q."/>
            <person name="Xia J.Q."/>
            <person name="Xiao J."/>
            <person name="Xiong Z.Q."/>
            <person name="Xu L."/>
            <person name="Yang L."/>
            <person name="Zhang Y."/>
            <person name="Zhao W."/>
            <person name="Zhao X.D."/>
            <person name="Zheng Y.T."/>
            <person name="Zhou J.M."/>
            <person name="Zhu Y.B."/>
            <person name="Zhang G.J."/>
            <person name="Wang J."/>
            <person name="Yao Y.G."/>
        </authorList>
    </citation>
    <scope>NUCLEOTIDE SEQUENCE [LARGE SCALE GENOMIC DNA]</scope>
</reference>
<evidence type="ECO:0000256" key="1">
    <source>
        <dbReference type="SAM" id="MobiDB-lite"/>
    </source>
</evidence>
<feature type="region of interest" description="Disordered" evidence="1">
    <location>
        <begin position="116"/>
        <end position="142"/>
    </location>
</feature>
<reference evidence="3" key="1">
    <citation type="submission" date="2012-07" db="EMBL/GenBank/DDBJ databases">
        <title>Genome of the Chinese tree shrew, a rising model animal genetically related to primates.</title>
        <authorList>
            <person name="Zhang G."/>
            <person name="Fan Y."/>
            <person name="Yao Y."/>
            <person name="Huang Z."/>
        </authorList>
    </citation>
    <scope>NUCLEOTIDE SEQUENCE [LARGE SCALE GENOMIC DNA]</scope>
</reference>
<accession>L9JAN7</accession>
<evidence type="ECO:0000313" key="2">
    <source>
        <dbReference type="EMBL" id="ELW47349.1"/>
    </source>
</evidence>
<sequence>MGRWGKSAGHGPVIPESLHAKREAASPGGPSHGPGQEYEMYKRWVGSEHLNPSDLSHAPVARELRCKSNPECLSRSRSSVLPPNPAVLSPTKAVLPPTTAVLSPTKTALSPTKAVLPSTPAVLPPTPADQAGLPASTQMPGALCPQVPEVQAEISLEWTTRGEPLEHDIPFGSPPSSVKL</sequence>
<dbReference type="Proteomes" id="UP000011518">
    <property type="component" value="Unassembled WGS sequence"/>
</dbReference>
<organism evidence="2 3">
    <name type="scientific">Tupaia chinensis</name>
    <name type="common">Chinese tree shrew</name>
    <name type="synonym">Tupaia belangeri chinensis</name>
    <dbReference type="NCBI Taxonomy" id="246437"/>
    <lineage>
        <taxon>Eukaryota</taxon>
        <taxon>Metazoa</taxon>
        <taxon>Chordata</taxon>
        <taxon>Craniata</taxon>
        <taxon>Vertebrata</taxon>
        <taxon>Euteleostomi</taxon>
        <taxon>Mammalia</taxon>
        <taxon>Eutheria</taxon>
        <taxon>Euarchontoglires</taxon>
        <taxon>Scandentia</taxon>
        <taxon>Tupaiidae</taxon>
        <taxon>Tupaia</taxon>
    </lineage>
</organism>
<evidence type="ECO:0000313" key="3">
    <source>
        <dbReference type="Proteomes" id="UP000011518"/>
    </source>
</evidence>
<proteinExistence type="predicted"/>
<dbReference type="InParanoid" id="L9JAN7"/>
<dbReference type="AlphaFoldDB" id="L9JAN7"/>
<dbReference type="STRING" id="246437.L9JAN7"/>
<protein>
    <submittedName>
        <fullName evidence="2">Uncharacterized protein</fullName>
    </submittedName>
</protein>
<feature type="region of interest" description="Disordered" evidence="1">
    <location>
        <begin position="159"/>
        <end position="180"/>
    </location>
</feature>
<keyword evidence="3" id="KW-1185">Reference proteome</keyword>
<dbReference type="EMBL" id="KB321128">
    <property type="protein sequence ID" value="ELW47349.1"/>
    <property type="molecule type" value="Genomic_DNA"/>
</dbReference>
<feature type="compositionally biased region" description="Low complexity" evidence="1">
    <location>
        <begin position="26"/>
        <end position="35"/>
    </location>
</feature>
<gene>
    <name evidence="2" type="ORF">TREES_T100021915</name>
</gene>